<proteinExistence type="predicted"/>
<dbReference type="InterPro" id="IPR001647">
    <property type="entry name" value="HTH_TetR"/>
</dbReference>
<dbReference type="Gene3D" id="1.10.357.10">
    <property type="entry name" value="Tetracycline Repressor, domain 2"/>
    <property type="match status" value="1"/>
</dbReference>
<dbReference type="SUPFAM" id="SSF46689">
    <property type="entry name" value="Homeodomain-like"/>
    <property type="match status" value="1"/>
</dbReference>
<comment type="caution">
    <text evidence="4">The sequence shown here is derived from an EMBL/GenBank/DDBJ whole genome shotgun (WGS) entry which is preliminary data.</text>
</comment>
<keyword evidence="5" id="KW-1185">Reference proteome</keyword>
<dbReference type="PANTHER" id="PTHR30055">
    <property type="entry name" value="HTH-TYPE TRANSCRIPTIONAL REGULATOR RUTR"/>
    <property type="match status" value="1"/>
</dbReference>
<organism evidence="4 5">
    <name type="scientific">Conexibacter stalactiti</name>
    <dbReference type="NCBI Taxonomy" id="1940611"/>
    <lineage>
        <taxon>Bacteria</taxon>
        <taxon>Bacillati</taxon>
        <taxon>Actinomycetota</taxon>
        <taxon>Thermoleophilia</taxon>
        <taxon>Solirubrobacterales</taxon>
        <taxon>Conexibacteraceae</taxon>
        <taxon>Conexibacter</taxon>
    </lineage>
</organism>
<protein>
    <submittedName>
        <fullName evidence="4">TetR/AcrR family transcriptional regulator</fullName>
    </submittedName>
</protein>
<feature type="domain" description="HTH tetR-type" evidence="3">
    <location>
        <begin position="3"/>
        <end position="63"/>
    </location>
</feature>
<dbReference type="InterPro" id="IPR009057">
    <property type="entry name" value="Homeodomain-like_sf"/>
</dbReference>
<dbReference type="PANTHER" id="PTHR30055:SF148">
    <property type="entry name" value="TETR-FAMILY TRANSCRIPTIONAL REGULATOR"/>
    <property type="match status" value="1"/>
</dbReference>
<keyword evidence="1 2" id="KW-0238">DNA-binding</keyword>
<dbReference type="InterPro" id="IPR041479">
    <property type="entry name" value="TetR_CgmR_C"/>
</dbReference>
<feature type="DNA-binding region" description="H-T-H motif" evidence="2">
    <location>
        <begin position="26"/>
        <end position="45"/>
    </location>
</feature>
<evidence type="ECO:0000256" key="1">
    <source>
        <dbReference type="ARBA" id="ARBA00023125"/>
    </source>
</evidence>
<dbReference type="PRINTS" id="PR00455">
    <property type="entry name" value="HTHTETR"/>
</dbReference>
<dbReference type="SUPFAM" id="SSF48498">
    <property type="entry name" value="Tetracyclin repressor-like, C-terminal domain"/>
    <property type="match status" value="1"/>
</dbReference>
<dbReference type="Pfam" id="PF00440">
    <property type="entry name" value="TetR_N"/>
    <property type="match status" value="1"/>
</dbReference>
<dbReference type="PROSITE" id="PS50977">
    <property type="entry name" value="HTH_TETR_2"/>
    <property type="match status" value="1"/>
</dbReference>
<accession>A0ABU4HIH5</accession>
<name>A0ABU4HIH5_9ACTN</name>
<reference evidence="5" key="1">
    <citation type="submission" date="2023-07" db="EMBL/GenBank/DDBJ databases">
        <title>Conexibacter stalactiti sp. nov., isolated from stalactites in a lava cave and emended description of the genus Conexibacter.</title>
        <authorList>
            <person name="Lee S.D."/>
        </authorList>
    </citation>
    <scope>NUCLEOTIDE SEQUENCE [LARGE SCALE GENOMIC DNA]</scope>
    <source>
        <strain evidence="5">KCTC 39840</strain>
    </source>
</reference>
<dbReference type="InterPro" id="IPR036271">
    <property type="entry name" value="Tet_transcr_reg_TetR-rel_C_sf"/>
</dbReference>
<sequence>MRPSSKVQLLEAAVHVTARDGIAGVTLEAVASEAGLTKAGLLYHFRSKEALLEAVQHHLLERLEGQLLDALGRPLEEATPQEAAAAYLSMISSEMPRRADLIFVLESMAHPYLARPWDELMERWIPQPRSARSVAVDLFLTRMAVDGIWLFDATSGTPLSPSVRQALIERIAGVAAPRQP</sequence>
<dbReference type="Pfam" id="PF17937">
    <property type="entry name" value="TetR_C_28"/>
    <property type="match status" value="1"/>
</dbReference>
<evidence type="ECO:0000259" key="3">
    <source>
        <dbReference type="PROSITE" id="PS50977"/>
    </source>
</evidence>
<evidence type="ECO:0000256" key="2">
    <source>
        <dbReference type="PROSITE-ProRule" id="PRU00335"/>
    </source>
</evidence>
<dbReference type="RefSeq" id="WP_318595366.1">
    <property type="nucleotide sequence ID" value="NZ_JAWSTH010000002.1"/>
</dbReference>
<evidence type="ECO:0000313" key="4">
    <source>
        <dbReference type="EMBL" id="MDW5593103.1"/>
    </source>
</evidence>
<dbReference type="Proteomes" id="UP001284601">
    <property type="component" value="Unassembled WGS sequence"/>
</dbReference>
<dbReference type="InterPro" id="IPR050109">
    <property type="entry name" value="HTH-type_TetR-like_transc_reg"/>
</dbReference>
<dbReference type="EMBL" id="JAWSTH010000002">
    <property type="protein sequence ID" value="MDW5593103.1"/>
    <property type="molecule type" value="Genomic_DNA"/>
</dbReference>
<evidence type="ECO:0000313" key="5">
    <source>
        <dbReference type="Proteomes" id="UP001284601"/>
    </source>
</evidence>
<gene>
    <name evidence="4" type="ORF">R7226_02055</name>
</gene>